<organism evidence="4 5">
    <name type="scientific">Jimgerdemannia flammicorona</name>
    <dbReference type="NCBI Taxonomy" id="994334"/>
    <lineage>
        <taxon>Eukaryota</taxon>
        <taxon>Fungi</taxon>
        <taxon>Fungi incertae sedis</taxon>
        <taxon>Mucoromycota</taxon>
        <taxon>Mucoromycotina</taxon>
        <taxon>Endogonomycetes</taxon>
        <taxon>Endogonales</taxon>
        <taxon>Endogonaceae</taxon>
        <taxon>Jimgerdemannia</taxon>
    </lineage>
</organism>
<dbReference type="InterPro" id="IPR056336">
    <property type="entry name" value="YVC1_C"/>
</dbReference>
<dbReference type="InterPro" id="IPR052971">
    <property type="entry name" value="TRP_calcium_channel"/>
</dbReference>
<keyword evidence="1" id="KW-0812">Transmembrane</keyword>
<reference evidence="4 5" key="1">
    <citation type="journal article" date="2018" name="New Phytol.">
        <title>Phylogenomics of Endogonaceae and evolution of mycorrhizas within Mucoromycota.</title>
        <authorList>
            <person name="Chang Y."/>
            <person name="Desiro A."/>
            <person name="Na H."/>
            <person name="Sandor L."/>
            <person name="Lipzen A."/>
            <person name="Clum A."/>
            <person name="Barry K."/>
            <person name="Grigoriev I.V."/>
            <person name="Martin F.M."/>
            <person name="Stajich J.E."/>
            <person name="Smith M.E."/>
            <person name="Bonito G."/>
            <person name="Spatafora J.W."/>
        </authorList>
    </citation>
    <scope>NUCLEOTIDE SEQUENCE [LARGE SCALE GENOMIC DNA]</scope>
    <source>
        <strain evidence="4 5">GMNB39</strain>
    </source>
</reference>
<feature type="transmembrane region" description="Helical" evidence="1">
    <location>
        <begin position="464"/>
        <end position="483"/>
    </location>
</feature>
<feature type="domain" description="YVC1 N-terminal linker helical" evidence="2">
    <location>
        <begin position="40"/>
        <end position="241"/>
    </location>
</feature>
<sequence>MHTDEESTRPLVTQRRQLSYHSMVSPSTGHLLAINKDLISLIRKLIHIINIILPEPLIKDEYLTRVDKTPVTPQVVRYVKKIAEEYNLEDAVVCVYQCCSCDDHLYCTLRTTTIFQREGARDETKYDVCKQKETIAEFLATELVHLFPDRVQLYLHVLTKRYAATLDTLDDDPTSAIEFALDHRMDRFISDPIVVQCVSALWDGSVLLAEERDDGSLTPATFESNFVVYKNWTSTNFWSHVDPVRLTVPKYQSLLELSLFAIFMGFYTVVVNQREKPLHMEIILYLFIYGYIFDDIRQLYKGGIFYLQQLWNWLNVIFVTVFVVAFWYRMLAITSKTATKEEKDQLNDTAFDLMATVAIILWMRILTMLDGFRFIGTMTVVLESMIKEGMLFFFMVRFRWNRCYKCIISAAWIFVGFVQTFYALSDEEHPSPVRIADLLARAFFQQPDFDKAEEYHPVIGKPLLMIYIFTSLTILLNLLIALFNDSYSKINGAAHTEYLKRFTYKVFHYLRAEDHYPFSVPFNLLEVFIIIPLGLVLTPRAYKRLNKAVLTVIFGGVLLVIGAYETWRVRNGTIRKLSVAGHIDEEVRVETEGVGVTEAEETEIRGAVEAGHRGDVVLAMIALKEEQEKLRAEIEELRKAHRV</sequence>
<evidence type="ECO:0000313" key="4">
    <source>
        <dbReference type="EMBL" id="RUP48186.1"/>
    </source>
</evidence>
<protein>
    <submittedName>
        <fullName evidence="4">Uncharacterized protein</fullName>
    </submittedName>
</protein>
<comment type="caution">
    <text evidence="4">The sequence shown here is derived from an EMBL/GenBank/DDBJ whole genome shotgun (WGS) entry which is preliminary data.</text>
</comment>
<dbReference type="PANTHER" id="PTHR35859:SF4">
    <property type="entry name" value="MEMBRANE CHANNEL PROTEIN, PUTATIVE (AFU_ORTHOLOGUE AFUA_6G11300)-RELATED"/>
    <property type="match status" value="1"/>
</dbReference>
<feature type="transmembrane region" description="Helical" evidence="1">
    <location>
        <begin position="548"/>
        <end position="567"/>
    </location>
</feature>
<evidence type="ECO:0000313" key="5">
    <source>
        <dbReference type="Proteomes" id="UP000268093"/>
    </source>
</evidence>
<feature type="domain" description="Calcium channel YVC1-like C-terminal transmembrane" evidence="3">
    <location>
        <begin position="260"/>
        <end position="566"/>
    </location>
</feature>
<feature type="transmembrane region" description="Helical" evidence="1">
    <location>
        <begin position="349"/>
        <end position="366"/>
    </location>
</feature>
<feature type="transmembrane region" description="Helical" evidence="1">
    <location>
        <begin position="520"/>
        <end position="542"/>
    </location>
</feature>
<keyword evidence="5" id="KW-1185">Reference proteome</keyword>
<dbReference type="EMBL" id="RBNI01003612">
    <property type="protein sequence ID" value="RUP48186.1"/>
    <property type="molecule type" value="Genomic_DNA"/>
</dbReference>
<name>A0A433DBI0_9FUNG</name>
<dbReference type="Proteomes" id="UP000268093">
    <property type="component" value="Unassembled WGS sequence"/>
</dbReference>
<evidence type="ECO:0000259" key="2">
    <source>
        <dbReference type="Pfam" id="PF23190"/>
    </source>
</evidence>
<feature type="transmembrane region" description="Helical" evidence="1">
    <location>
        <begin position="312"/>
        <end position="328"/>
    </location>
</feature>
<accession>A0A433DBI0</accession>
<evidence type="ECO:0000259" key="3">
    <source>
        <dbReference type="Pfam" id="PF23317"/>
    </source>
</evidence>
<dbReference type="InterPro" id="IPR056337">
    <property type="entry name" value="LHD_YVC1"/>
</dbReference>
<keyword evidence="1" id="KW-1133">Transmembrane helix</keyword>
<dbReference type="PANTHER" id="PTHR35859">
    <property type="entry name" value="NONSELECTIVE CATION CHANNEL PROTEIN"/>
    <property type="match status" value="1"/>
</dbReference>
<dbReference type="Pfam" id="PF23317">
    <property type="entry name" value="YVC1_C"/>
    <property type="match status" value="1"/>
</dbReference>
<gene>
    <name evidence="4" type="ORF">BC936DRAFT_144856</name>
</gene>
<feature type="transmembrane region" description="Helical" evidence="1">
    <location>
        <begin position="372"/>
        <end position="394"/>
    </location>
</feature>
<dbReference type="Pfam" id="PF23190">
    <property type="entry name" value="LHD_TRPY1"/>
    <property type="match status" value="1"/>
</dbReference>
<evidence type="ECO:0000256" key="1">
    <source>
        <dbReference type="SAM" id="Phobius"/>
    </source>
</evidence>
<dbReference type="AlphaFoldDB" id="A0A433DBI0"/>
<feature type="transmembrane region" description="Helical" evidence="1">
    <location>
        <begin position="282"/>
        <end position="300"/>
    </location>
</feature>
<feature type="transmembrane region" description="Helical" evidence="1">
    <location>
        <begin position="406"/>
        <end position="424"/>
    </location>
</feature>
<feature type="transmembrane region" description="Helical" evidence="1">
    <location>
        <begin position="251"/>
        <end position="270"/>
    </location>
</feature>
<keyword evidence="1" id="KW-0472">Membrane</keyword>
<proteinExistence type="predicted"/>
<dbReference type="OrthoDB" id="301415at2759"/>